<protein>
    <submittedName>
        <fullName evidence="1">Uncharacterized protein</fullName>
    </submittedName>
</protein>
<evidence type="ECO:0000313" key="1">
    <source>
        <dbReference type="EMBL" id="TYL96642.1"/>
    </source>
</evidence>
<name>A0A5D3KI26_9BRAD</name>
<reference evidence="1 2" key="1">
    <citation type="submission" date="2019-08" db="EMBL/GenBank/DDBJ databases">
        <title>Bradyrhizobium hipponensis sp. nov., a rhizobium isolated from a Lupinus angustifolius root nodule in Tunisia.</title>
        <authorList>
            <person name="Off K."/>
            <person name="Rejili M."/>
            <person name="Mars M."/>
            <person name="Brachmann A."/>
            <person name="Marin M."/>
        </authorList>
    </citation>
    <scope>NUCLEOTIDE SEQUENCE [LARGE SCALE GENOMIC DNA]</scope>
    <source>
        <strain evidence="1 2">CTAW71</strain>
    </source>
</reference>
<comment type="caution">
    <text evidence="1">The sequence shown here is derived from an EMBL/GenBank/DDBJ whole genome shotgun (WGS) entry which is preliminary data.</text>
</comment>
<evidence type="ECO:0000313" key="2">
    <source>
        <dbReference type="Proteomes" id="UP000324758"/>
    </source>
</evidence>
<dbReference type="EMBL" id="VSSS01000018">
    <property type="protein sequence ID" value="TYL96642.1"/>
    <property type="molecule type" value="Genomic_DNA"/>
</dbReference>
<dbReference type="Proteomes" id="UP000324758">
    <property type="component" value="Unassembled WGS sequence"/>
</dbReference>
<dbReference type="AlphaFoldDB" id="A0A5D3KI26"/>
<keyword evidence="2" id="KW-1185">Reference proteome</keyword>
<gene>
    <name evidence="1" type="ORF">FXB40_11410</name>
</gene>
<proteinExistence type="predicted"/>
<dbReference type="RefSeq" id="WP_148772305.1">
    <property type="nucleotide sequence ID" value="NZ_VSSS01000018.1"/>
</dbReference>
<dbReference type="OrthoDB" id="8237572at2"/>
<organism evidence="1 2">
    <name type="scientific">Bradyrhizobium rifense</name>
    <dbReference type="NCBI Taxonomy" id="515499"/>
    <lineage>
        <taxon>Bacteria</taxon>
        <taxon>Pseudomonadati</taxon>
        <taxon>Pseudomonadota</taxon>
        <taxon>Alphaproteobacteria</taxon>
        <taxon>Hyphomicrobiales</taxon>
        <taxon>Nitrobacteraceae</taxon>
        <taxon>Bradyrhizobium</taxon>
    </lineage>
</organism>
<sequence length="88" mass="9582">MTVTRGIAAVAPFLMTMNSEAYAVHHQSPGERISCSEVRHYVAKYSAAVAEMYARSHRASTAQIERARRCLALNEAAEAGQRVSAPSM</sequence>
<accession>A0A5D3KI26</accession>